<name>H2ZPU9_CIOSA</name>
<dbReference type="Proteomes" id="UP000007875">
    <property type="component" value="Unassembled WGS sequence"/>
</dbReference>
<dbReference type="HOGENOM" id="CLU_140595_0_0_1"/>
<organism evidence="1 2">
    <name type="scientific">Ciona savignyi</name>
    <name type="common">Pacific transparent sea squirt</name>
    <dbReference type="NCBI Taxonomy" id="51511"/>
    <lineage>
        <taxon>Eukaryota</taxon>
        <taxon>Metazoa</taxon>
        <taxon>Chordata</taxon>
        <taxon>Tunicata</taxon>
        <taxon>Ascidiacea</taxon>
        <taxon>Phlebobranchia</taxon>
        <taxon>Cionidae</taxon>
        <taxon>Ciona</taxon>
    </lineage>
</organism>
<sequence>DGVVWLNNSGRYLRSWVNGELQFRFFAVIYRKSLHEKRGKTGPSSSSERVEDEETLEASALIRQLSDSVEHKVNDFLTDGVVTTGIVVGGILFAGNQLFRVKELAVS</sequence>
<dbReference type="Ensembl" id="ENSCSAVT00000019827.1">
    <property type="protein sequence ID" value="ENSCSAVP00000019615.1"/>
    <property type="gene ID" value="ENSCSAVG00000011492.1"/>
</dbReference>
<reference evidence="1" key="2">
    <citation type="submission" date="2025-08" db="UniProtKB">
        <authorList>
            <consortium name="Ensembl"/>
        </authorList>
    </citation>
    <scope>IDENTIFICATION</scope>
</reference>
<evidence type="ECO:0000313" key="2">
    <source>
        <dbReference type="Proteomes" id="UP000007875"/>
    </source>
</evidence>
<dbReference type="InParanoid" id="H2ZPU9"/>
<evidence type="ECO:0000313" key="1">
    <source>
        <dbReference type="Ensembl" id="ENSCSAVP00000019615.1"/>
    </source>
</evidence>
<protein>
    <submittedName>
        <fullName evidence="1">Uncharacterized protein</fullName>
    </submittedName>
</protein>
<accession>H2ZPU9</accession>
<keyword evidence="2" id="KW-1185">Reference proteome</keyword>
<dbReference type="eggNOG" id="KOG1109">
    <property type="taxonomic scope" value="Eukaryota"/>
</dbReference>
<reference evidence="2" key="1">
    <citation type="submission" date="2003-08" db="EMBL/GenBank/DDBJ databases">
        <authorList>
            <person name="Birren B."/>
            <person name="Nusbaum C."/>
            <person name="Abebe A."/>
            <person name="Abouelleil A."/>
            <person name="Adekoya E."/>
            <person name="Ait-zahra M."/>
            <person name="Allen N."/>
            <person name="Allen T."/>
            <person name="An P."/>
            <person name="Anderson M."/>
            <person name="Anderson S."/>
            <person name="Arachchi H."/>
            <person name="Armbruster J."/>
            <person name="Bachantsang P."/>
            <person name="Baldwin J."/>
            <person name="Barry A."/>
            <person name="Bayul T."/>
            <person name="Blitshsteyn B."/>
            <person name="Bloom T."/>
            <person name="Blye J."/>
            <person name="Boguslavskiy L."/>
            <person name="Borowsky M."/>
            <person name="Boukhgalter B."/>
            <person name="Brunache A."/>
            <person name="Butler J."/>
            <person name="Calixte N."/>
            <person name="Calvo S."/>
            <person name="Camarata J."/>
            <person name="Campo K."/>
            <person name="Chang J."/>
            <person name="Cheshatsang Y."/>
            <person name="Citroen M."/>
            <person name="Collymore A."/>
            <person name="Considine T."/>
            <person name="Cook A."/>
            <person name="Cooke P."/>
            <person name="Corum B."/>
            <person name="Cuomo C."/>
            <person name="David R."/>
            <person name="Dawoe T."/>
            <person name="Degray S."/>
            <person name="Dodge S."/>
            <person name="Dooley K."/>
            <person name="Dorje P."/>
            <person name="Dorjee K."/>
            <person name="Dorris L."/>
            <person name="Duffey N."/>
            <person name="Dupes A."/>
            <person name="Elkins T."/>
            <person name="Engels R."/>
            <person name="Erickson J."/>
            <person name="Farina A."/>
            <person name="Faro S."/>
            <person name="Ferreira P."/>
            <person name="Fischer H."/>
            <person name="Fitzgerald M."/>
            <person name="Foley K."/>
            <person name="Gage D."/>
            <person name="Galagan J."/>
            <person name="Gearin G."/>
            <person name="Gnerre S."/>
            <person name="Gnirke A."/>
            <person name="Goyette A."/>
            <person name="Graham J."/>
            <person name="Grandbois E."/>
            <person name="Gyaltsen K."/>
            <person name="Hafez N."/>
            <person name="Hagopian D."/>
            <person name="Hagos B."/>
            <person name="Hall J."/>
            <person name="Hatcher B."/>
            <person name="Heller A."/>
            <person name="Higgins H."/>
            <person name="Honan T."/>
            <person name="Horn A."/>
            <person name="Houde N."/>
            <person name="Hughes L."/>
            <person name="Hulme W."/>
            <person name="Husby E."/>
            <person name="Iliev I."/>
            <person name="Jaffe D."/>
            <person name="Jones C."/>
            <person name="Kamal M."/>
            <person name="Kamat A."/>
            <person name="Kamvysselis M."/>
            <person name="Karlsson E."/>
            <person name="Kells C."/>
            <person name="Kieu A."/>
            <person name="Kisner P."/>
            <person name="Kodira C."/>
            <person name="Kulbokas E."/>
            <person name="Labutti K."/>
            <person name="Lama D."/>
            <person name="Landers T."/>
            <person name="Leger J."/>
            <person name="Levine S."/>
            <person name="Lewis D."/>
            <person name="Lewis T."/>
            <person name="Lindblad-toh K."/>
            <person name="Liu X."/>
            <person name="Lokyitsang T."/>
            <person name="Lokyitsang Y."/>
            <person name="Lucien O."/>
            <person name="Lui A."/>
            <person name="Ma L.J."/>
            <person name="Mabbitt R."/>
            <person name="Macdonald J."/>
            <person name="Maclean C."/>
            <person name="Major J."/>
            <person name="Manning J."/>
            <person name="Marabella R."/>
            <person name="Maru K."/>
            <person name="Matthews C."/>
            <person name="Mauceli E."/>
            <person name="Mccarthy M."/>
            <person name="Mcdonough S."/>
            <person name="Mcghee T."/>
            <person name="Meldrim J."/>
            <person name="Meneus L."/>
            <person name="Mesirov J."/>
            <person name="Mihalev A."/>
            <person name="Mihova T."/>
            <person name="Mikkelsen T."/>
            <person name="Mlenga V."/>
            <person name="Moru K."/>
            <person name="Mozes J."/>
            <person name="Mulrain L."/>
            <person name="Munson G."/>
            <person name="Naylor J."/>
            <person name="Newes C."/>
            <person name="Nguyen C."/>
            <person name="Nguyen N."/>
            <person name="Nguyen T."/>
            <person name="Nicol R."/>
            <person name="Nielsen C."/>
            <person name="Nizzari M."/>
            <person name="Norbu C."/>
            <person name="Norbu N."/>
            <person name="O'donnell P."/>
            <person name="Okoawo O."/>
            <person name="O'leary S."/>
            <person name="Omotosho B."/>
            <person name="O'neill K."/>
            <person name="Osman S."/>
            <person name="Parker S."/>
            <person name="Perrin D."/>
            <person name="Phunkhang P."/>
            <person name="Piqani B."/>
            <person name="Purcell S."/>
            <person name="Rachupka T."/>
            <person name="Ramasamy U."/>
            <person name="Rameau R."/>
            <person name="Ray V."/>
            <person name="Raymond C."/>
            <person name="Retta R."/>
            <person name="Richardson S."/>
            <person name="Rise C."/>
            <person name="Rodriguez J."/>
            <person name="Rogers J."/>
            <person name="Rogov P."/>
            <person name="Rutman M."/>
            <person name="Schupbach R."/>
            <person name="Seaman C."/>
            <person name="Settipalli S."/>
            <person name="Sharpe T."/>
            <person name="Sheridan J."/>
            <person name="Sherpa N."/>
            <person name="Shi J."/>
            <person name="Smirnov S."/>
            <person name="Smith C."/>
            <person name="Sougnez C."/>
            <person name="Spencer B."/>
            <person name="Stalker J."/>
            <person name="Stange-thomann N."/>
            <person name="Stavropoulos S."/>
            <person name="Stetson K."/>
            <person name="Stone C."/>
            <person name="Stone S."/>
            <person name="Stubbs M."/>
            <person name="Talamas J."/>
            <person name="Tchuinga P."/>
            <person name="Tenzing P."/>
            <person name="Tesfaye S."/>
            <person name="Theodore J."/>
            <person name="Thoulutsang Y."/>
            <person name="Topham K."/>
            <person name="Towey S."/>
            <person name="Tsamla T."/>
            <person name="Tsomo N."/>
            <person name="Vallee D."/>
            <person name="Vassiliev H."/>
            <person name="Venkataraman V."/>
            <person name="Vinson J."/>
            <person name="Vo A."/>
            <person name="Wade C."/>
            <person name="Wang S."/>
            <person name="Wangchuk T."/>
            <person name="Wangdi T."/>
            <person name="Whittaker C."/>
            <person name="Wilkinson J."/>
            <person name="Wu Y."/>
            <person name="Wyman D."/>
            <person name="Yadav S."/>
            <person name="Yang S."/>
            <person name="Yang X."/>
            <person name="Yeager S."/>
            <person name="Yee E."/>
            <person name="Young G."/>
            <person name="Zainoun J."/>
            <person name="Zembeck L."/>
            <person name="Zimmer A."/>
            <person name="Zody M."/>
            <person name="Lander E."/>
        </authorList>
    </citation>
    <scope>NUCLEOTIDE SEQUENCE [LARGE SCALE GENOMIC DNA]</scope>
</reference>
<dbReference type="STRING" id="51511.ENSCSAVP00000019615"/>
<dbReference type="AlphaFoldDB" id="H2ZPU9"/>
<reference evidence="1" key="3">
    <citation type="submission" date="2025-09" db="UniProtKB">
        <authorList>
            <consortium name="Ensembl"/>
        </authorList>
    </citation>
    <scope>IDENTIFICATION</scope>
</reference>
<proteinExistence type="predicted"/>